<gene>
    <name evidence="1" type="ORF">ACFYQT_14655</name>
</gene>
<keyword evidence="2" id="KW-1185">Reference proteome</keyword>
<dbReference type="SUPFAM" id="SSF141571">
    <property type="entry name" value="Pentapeptide repeat-like"/>
    <property type="match status" value="1"/>
</dbReference>
<dbReference type="Pfam" id="PF00805">
    <property type="entry name" value="Pentapeptide"/>
    <property type="match status" value="3"/>
</dbReference>
<accession>A0ABW6MUI5</accession>
<proteinExistence type="predicted"/>
<reference evidence="1 2" key="1">
    <citation type="submission" date="2024-10" db="EMBL/GenBank/DDBJ databases">
        <title>The Natural Products Discovery Center: Release of the First 8490 Sequenced Strains for Exploring Actinobacteria Biosynthetic Diversity.</title>
        <authorList>
            <person name="Kalkreuter E."/>
            <person name="Kautsar S.A."/>
            <person name="Yang D."/>
            <person name="Bader C.D."/>
            <person name="Teijaro C.N."/>
            <person name="Fluegel L."/>
            <person name="Davis C.M."/>
            <person name="Simpson J.R."/>
            <person name="Lauterbach L."/>
            <person name="Steele A.D."/>
            <person name="Gui C."/>
            <person name="Meng S."/>
            <person name="Li G."/>
            <person name="Viehrig K."/>
            <person name="Ye F."/>
            <person name="Su P."/>
            <person name="Kiefer A.F."/>
            <person name="Nichols A."/>
            <person name="Cepeda A.J."/>
            <person name="Yan W."/>
            <person name="Fan B."/>
            <person name="Jiang Y."/>
            <person name="Adhikari A."/>
            <person name="Zheng C.-J."/>
            <person name="Schuster L."/>
            <person name="Cowan T.M."/>
            <person name="Smanski M.J."/>
            <person name="Chevrette M.G."/>
            <person name="De Carvalho L.P.S."/>
            <person name="Shen B."/>
        </authorList>
    </citation>
    <scope>NUCLEOTIDE SEQUENCE [LARGE SCALE GENOMIC DNA]</scope>
    <source>
        <strain evidence="1 2">NPDC005497</strain>
    </source>
</reference>
<dbReference type="InterPro" id="IPR051082">
    <property type="entry name" value="Pentapeptide-BTB/POZ_domain"/>
</dbReference>
<sequence>MALAASSIPGIAALVALLFTWVSVGQTGAQVRIAEGGLVTGRFNAAIENLAASAVDIRLGGIYGLERLMRDSPDDQPTVVTVLTAYVREHTRGSAGGSADTRLATDVQAAMTVLANRDPSRDGSGDFDLRNVHLRHLGYMGRWDRAQQRVIGINFPEADFSAADLTEADLDHAGLAGAVMAGTTLREATLNGAELADAVLTDADLARSRLVRTDLRRIEASGAHFEDTYLTRADLREARLQRASLVRASLPGAILRGADLRQADLRDADFTGADLTGADLTGAKNLSTADFADAVTKGARGFPSQSQR</sequence>
<dbReference type="EMBL" id="JBIAJP010000003">
    <property type="protein sequence ID" value="MFF0004664.1"/>
    <property type="molecule type" value="Genomic_DNA"/>
</dbReference>
<dbReference type="Proteomes" id="UP001601422">
    <property type="component" value="Unassembled WGS sequence"/>
</dbReference>
<dbReference type="PANTHER" id="PTHR14136:SF17">
    <property type="entry name" value="BTB_POZ DOMAIN-CONTAINING PROTEIN KCTD9"/>
    <property type="match status" value="1"/>
</dbReference>
<evidence type="ECO:0000313" key="1">
    <source>
        <dbReference type="EMBL" id="MFF0004664.1"/>
    </source>
</evidence>
<organism evidence="1 2">
    <name type="scientific">Streptomyces tibetensis</name>
    <dbReference type="NCBI Taxonomy" id="2382123"/>
    <lineage>
        <taxon>Bacteria</taxon>
        <taxon>Bacillati</taxon>
        <taxon>Actinomycetota</taxon>
        <taxon>Actinomycetes</taxon>
        <taxon>Kitasatosporales</taxon>
        <taxon>Streptomycetaceae</taxon>
        <taxon>Streptomyces</taxon>
    </lineage>
</organism>
<evidence type="ECO:0000313" key="2">
    <source>
        <dbReference type="Proteomes" id="UP001601422"/>
    </source>
</evidence>
<comment type="caution">
    <text evidence="1">The sequence shown here is derived from an EMBL/GenBank/DDBJ whole genome shotgun (WGS) entry which is preliminary data.</text>
</comment>
<protein>
    <submittedName>
        <fullName evidence="1">Pentapeptide repeat-containing protein</fullName>
    </submittedName>
</protein>
<dbReference type="RefSeq" id="WP_362045390.1">
    <property type="nucleotide sequence ID" value="NZ_JBEXWN010000001.1"/>
</dbReference>
<dbReference type="PANTHER" id="PTHR14136">
    <property type="entry name" value="BTB_POZ DOMAIN-CONTAINING PROTEIN KCTD9"/>
    <property type="match status" value="1"/>
</dbReference>
<dbReference type="Gene3D" id="2.160.20.80">
    <property type="entry name" value="E3 ubiquitin-protein ligase SopA"/>
    <property type="match status" value="1"/>
</dbReference>
<dbReference type="InterPro" id="IPR001646">
    <property type="entry name" value="5peptide_repeat"/>
</dbReference>
<name>A0ABW6MUI5_9ACTN</name>